<dbReference type="Gene3D" id="3.40.50.150">
    <property type="entry name" value="Vaccinia Virus protein VP39"/>
    <property type="match status" value="1"/>
</dbReference>
<dbReference type="Pfam" id="PF08241">
    <property type="entry name" value="Methyltransf_11"/>
    <property type="match status" value="1"/>
</dbReference>
<feature type="domain" description="Methyltransferase type 11" evidence="1">
    <location>
        <begin position="43"/>
        <end position="140"/>
    </location>
</feature>
<dbReference type="AlphaFoldDB" id="A0A450TJW6"/>
<sequence length="231" mass="25536">MNDIFEAEKLLDAYDRILPLARHYKDVLSIHQRELDSCKDVIDLGCGTGNPTLGFLRRGIRVTAVDVSQKSLDILKKKAVSEGFGAQLTILQADITNLGDIPSESFDGASSSIVAHLLKQYERHIEEGYRVLKPSGRFVITARCAGRDPALLVESTKDSLIASGDYGDHKSDFEIVRDNLLMTANNRSSSLMSEKDAEDLLHDAGFRGIRNIPNKTLGVMYTFSTDKPYSV</sequence>
<evidence type="ECO:0000259" key="1">
    <source>
        <dbReference type="Pfam" id="PF08241"/>
    </source>
</evidence>
<dbReference type="InterPro" id="IPR013216">
    <property type="entry name" value="Methyltransf_11"/>
</dbReference>
<dbReference type="GO" id="GO:0032259">
    <property type="term" value="P:methylation"/>
    <property type="evidence" value="ECO:0007669"/>
    <property type="project" value="UniProtKB-KW"/>
</dbReference>
<protein>
    <submittedName>
        <fullName evidence="2">Ubiquinone/menaquinone biosynthesis C-methylase UbiE</fullName>
    </submittedName>
</protein>
<keyword evidence="2" id="KW-0830">Ubiquinone</keyword>
<keyword evidence="2" id="KW-0808">Transferase</keyword>
<proteinExistence type="predicted"/>
<dbReference type="PANTHER" id="PTHR43861">
    <property type="entry name" value="TRANS-ACONITATE 2-METHYLTRANSFERASE-RELATED"/>
    <property type="match status" value="1"/>
</dbReference>
<accession>A0A450TJW6</accession>
<dbReference type="InterPro" id="IPR029063">
    <property type="entry name" value="SAM-dependent_MTases_sf"/>
</dbReference>
<name>A0A450TJW6_9GAMM</name>
<organism evidence="2">
    <name type="scientific">Candidatus Kentrum sp. DK</name>
    <dbReference type="NCBI Taxonomy" id="2126562"/>
    <lineage>
        <taxon>Bacteria</taxon>
        <taxon>Pseudomonadati</taxon>
        <taxon>Pseudomonadota</taxon>
        <taxon>Gammaproteobacteria</taxon>
        <taxon>Candidatus Kentrum</taxon>
    </lineage>
</organism>
<evidence type="ECO:0000313" key="2">
    <source>
        <dbReference type="EMBL" id="VFJ67698.1"/>
    </source>
</evidence>
<dbReference type="EMBL" id="CAADEX010000196">
    <property type="protein sequence ID" value="VFJ67698.1"/>
    <property type="molecule type" value="Genomic_DNA"/>
</dbReference>
<dbReference type="PANTHER" id="PTHR43861:SF1">
    <property type="entry name" value="TRANS-ACONITATE 2-METHYLTRANSFERASE"/>
    <property type="match status" value="1"/>
</dbReference>
<reference evidence="2" key="1">
    <citation type="submission" date="2019-02" db="EMBL/GenBank/DDBJ databases">
        <authorList>
            <person name="Gruber-Vodicka R. H."/>
            <person name="Seah K. B. B."/>
        </authorList>
    </citation>
    <scope>NUCLEOTIDE SEQUENCE</scope>
    <source>
        <strain evidence="2">BECK_DK47</strain>
    </source>
</reference>
<keyword evidence="2" id="KW-0489">Methyltransferase</keyword>
<dbReference type="CDD" id="cd02440">
    <property type="entry name" value="AdoMet_MTases"/>
    <property type="match status" value="1"/>
</dbReference>
<gene>
    <name evidence="2" type="ORF">BECKDK2373B_GA0170837_11963</name>
</gene>
<dbReference type="GO" id="GO:0008757">
    <property type="term" value="F:S-adenosylmethionine-dependent methyltransferase activity"/>
    <property type="evidence" value="ECO:0007669"/>
    <property type="project" value="InterPro"/>
</dbReference>
<dbReference type="SUPFAM" id="SSF53335">
    <property type="entry name" value="S-adenosyl-L-methionine-dependent methyltransferases"/>
    <property type="match status" value="1"/>
</dbReference>